<dbReference type="InterPro" id="IPR035913">
    <property type="entry name" value="RPB5-like_sf"/>
</dbReference>
<evidence type="ECO:0000313" key="2">
    <source>
        <dbReference type="EMBL" id="QHT19238.1"/>
    </source>
</evidence>
<dbReference type="Pfam" id="PF01191">
    <property type="entry name" value="RNA_pol_Rpb5_C"/>
    <property type="match status" value="1"/>
</dbReference>
<dbReference type="AlphaFoldDB" id="A0A6C0DQP0"/>
<dbReference type="GO" id="GO:0006351">
    <property type="term" value="P:DNA-templated transcription"/>
    <property type="evidence" value="ECO:0007669"/>
    <property type="project" value="InterPro"/>
</dbReference>
<dbReference type="Gene3D" id="3.90.940.20">
    <property type="entry name" value="RPB5-like RNA polymerase subunit"/>
    <property type="match status" value="1"/>
</dbReference>
<dbReference type="EMBL" id="MN739664">
    <property type="protein sequence ID" value="QHT19238.1"/>
    <property type="molecule type" value="Genomic_DNA"/>
</dbReference>
<protein>
    <recommendedName>
        <fullName evidence="1">RNA polymerase subunit H/Rpb5 C-terminal domain-containing protein</fullName>
    </recommendedName>
</protein>
<dbReference type="InterPro" id="IPR000783">
    <property type="entry name" value="RNA_pol_subH/Rpb5_C"/>
</dbReference>
<dbReference type="SUPFAM" id="SSF55287">
    <property type="entry name" value="RPB5-like RNA polymerase subunit"/>
    <property type="match status" value="1"/>
</dbReference>
<proteinExistence type="predicted"/>
<sequence length="219" mass="25180">MDSEELFDLIARTRPVILEMLEEQGYDTKPYMYQSPKDIMQLAVGGFAPLRIRVNAKAETTAAAKRAQVFYWVFDKVKMSLERRVEELWDVETAGDASADPATDAAFVILNEPMHDAFHAMAIRQWAVHKRRIFFFSIKQLIANPAKHVLQPKFRKLPEPEAVEIKQLLHVKQMKNLPLIKFHVDIMTRVLGITPDDIIEIVRPSPTAGDYKMYRICAV</sequence>
<dbReference type="GO" id="GO:0003899">
    <property type="term" value="F:DNA-directed RNA polymerase activity"/>
    <property type="evidence" value="ECO:0007669"/>
    <property type="project" value="InterPro"/>
</dbReference>
<dbReference type="PIRSF" id="PIRSF000747">
    <property type="entry name" value="RPB5"/>
    <property type="match status" value="1"/>
</dbReference>
<name>A0A6C0DQP0_9ZZZZ</name>
<accession>A0A6C0DQP0</accession>
<feature type="domain" description="RNA polymerase subunit H/Rpb5 C-terminal" evidence="1">
    <location>
        <begin position="144"/>
        <end position="217"/>
    </location>
</feature>
<dbReference type="InterPro" id="IPR014381">
    <property type="entry name" value="Arch_Rpo5/euc_Rpb5"/>
</dbReference>
<organism evidence="2">
    <name type="scientific">viral metagenome</name>
    <dbReference type="NCBI Taxonomy" id="1070528"/>
    <lineage>
        <taxon>unclassified sequences</taxon>
        <taxon>metagenomes</taxon>
        <taxon>organismal metagenomes</taxon>
    </lineage>
</organism>
<dbReference type="GO" id="GO:0003677">
    <property type="term" value="F:DNA binding"/>
    <property type="evidence" value="ECO:0007669"/>
    <property type="project" value="InterPro"/>
</dbReference>
<evidence type="ECO:0000259" key="1">
    <source>
        <dbReference type="Pfam" id="PF01191"/>
    </source>
</evidence>
<reference evidence="2" key="1">
    <citation type="journal article" date="2020" name="Nature">
        <title>Giant virus diversity and host interactions through global metagenomics.</title>
        <authorList>
            <person name="Schulz F."/>
            <person name="Roux S."/>
            <person name="Paez-Espino D."/>
            <person name="Jungbluth S."/>
            <person name="Walsh D.A."/>
            <person name="Denef V.J."/>
            <person name="McMahon K.D."/>
            <person name="Konstantinidis K.T."/>
            <person name="Eloe-Fadrosh E.A."/>
            <person name="Kyrpides N.C."/>
            <person name="Woyke T."/>
        </authorList>
    </citation>
    <scope>NUCLEOTIDE SEQUENCE</scope>
    <source>
        <strain evidence="2">GVMAG-M-3300023174-57</strain>
    </source>
</reference>